<dbReference type="InterPro" id="IPR006035">
    <property type="entry name" value="Ureohydrolase"/>
</dbReference>
<dbReference type="SUPFAM" id="SSF52768">
    <property type="entry name" value="Arginase/deacetylase"/>
    <property type="match status" value="1"/>
</dbReference>
<protein>
    <recommendedName>
        <fullName evidence="7">Arginase family-domain-containing protein</fullName>
    </recommendedName>
</protein>
<keyword evidence="2" id="KW-0479">Metal-binding</keyword>
<evidence type="ECO:0000256" key="3">
    <source>
        <dbReference type="ARBA" id="ARBA00022801"/>
    </source>
</evidence>
<evidence type="ECO:0000256" key="1">
    <source>
        <dbReference type="ARBA" id="ARBA00009227"/>
    </source>
</evidence>
<dbReference type="InterPro" id="IPR023696">
    <property type="entry name" value="Ureohydrolase_dom_sf"/>
</dbReference>
<reference evidence="5 6" key="1">
    <citation type="journal article" date="2019" name="New Phytol.">
        <title>Comparative genomics reveals unique wood-decay strategies and fruiting body development in the Schizophyllaceae.</title>
        <authorList>
            <person name="Almasi E."/>
            <person name="Sahu N."/>
            <person name="Krizsan K."/>
            <person name="Balint B."/>
            <person name="Kovacs G.M."/>
            <person name="Kiss B."/>
            <person name="Cseklye J."/>
            <person name="Drula E."/>
            <person name="Henrissat B."/>
            <person name="Nagy I."/>
            <person name="Chovatia M."/>
            <person name="Adam C."/>
            <person name="LaButti K."/>
            <person name="Lipzen A."/>
            <person name="Riley R."/>
            <person name="Grigoriev I.V."/>
            <person name="Nagy L.G."/>
        </authorList>
    </citation>
    <scope>NUCLEOTIDE SEQUENCE [LARGE SCALE GENOMIC DNA]</scope>
    <source>
        <strain evidence="5 6">NL-1724</strain>
    </source>
</reference>
<gene>
    <name evidence="5" type="ORF">BD626DRAFT_486807</name>
</gene>
<comment type="similarity">
    <text evidence="1">Belongs to the arginase family. Agmatinase subfamily.</text>
</comment>
<evidence type="ECO:0008006" key="7">
    <source>
        <dbReference type="Google" id="ProtNLM"/>
    </source>
</evidence>
<keyword evidence="3 4" id="KW-0378">Hydrolase</keyword>
<evidence type="ECO:0000256" key="4">
    <source>
        <dbReference type="RuleBase" id="RU003684"/>
    </source>
</evidence>
<dbReference type="AlphaFoldDB" id="A0A550CMV9"/>
<dbReference type="OrthoDB" id="288726at2759"/>
<dbReference type="PRINTS" id="PR00116">
    <property type="entry name" value="ARGINASE"/>
</dbReference>
<dbReference type="STRING" id="97359.A0A550CMV9"/>
<dbReference type="GO" id="GO:0008783">
    <property type="term" value="F:agmatinase activity"/>
    <property type="evidence" value="ECO:0007669"/>
    <property type="project" value="TreeGrafter"/>
</dbReference>
<organism evidence="5 6">
    <name type="scientific">Schizophyllum amplum</name>
    <dbReference type="NCBI Taxonomy" id="97359"/>
    <lineage>
        <taxon>Eukaryota</taxon>
        <taxon>Fungi</taxon>
        <taxon>Dikarya</taxon>
        <taxon>Basidiomycota</taxon>
        <taxon>Agaricomycotina</taxon>
        <taxon>Agaricomycetes</taxon>
        <taxon>Agaricomycetidae</taxon>
        <taxon>Agaricales</taxon>
        <taxon>Schizophyllaceae</taxon>
        <taxon>Schizophyllum</taxon>
    </lineage>
</organism>
<name>A0A550CMV9_9AGAR</name>
<proteinExistence type="inferred from homology"/>
<dbReference type="PROSITE" id="PS51409">
    <property type="entry name" value="ARGINASE_2"/>
    <property type="match status" value="1"/>
</dbReference>
<keyword evidence="6" id="KW-1185">Reference proteome</keyword>
<dbReference type="PROSITE" id="PS01053">
    <property type="entry name" value="ARGINASE_1"/>
    <property type="match status" value="1"/>
</dbReference>
<dbReference type="InterPro" id="IPR020855">
    <property type="entry name" value="Ureohydrolase_Mn_BS"/>
</dbReference>
<dbReference type="Proteomes" id="UP000320762">
    <property type="component" value="Unassembled WGS sequence"/>
</dbReference>
<dbReference type="Pfam" id="PF00491">
    <property type="entry name" value="Arginase"/>
    <property type="match status" value="1"/>
</dbReference>
<dbReference type="CDD" id="cd11592">
    <property type="entry name" value="Agmatinase_PAH"/>
    <property type="match status" value="1"/>
</dbReference>
<dbReference type="GO" id="GO:0033389">
    <property type="term" value="P:putrescine biosynthetic process from arginine, via agmatine"/>
    <property type="evidence" value="ECO:0007669"/>
    <property type="project" value="TreeGrafter"/>
</dbReference>
<dbReference type="PANTHER" id="PTHR11358">
    <property type="entry name" value="ARGINASE/AGMATINASE"/>
    <property type="match status" value="1"/>
</dbReference>
<dbReference type="EMBL" id="VDMD01000004">
    <property type="protein sequence ID" value="TRM66128.1"/>
    <property type="molecule type" value="Genomic_DNA"/>
</dbReference>
<dbReference type="Gene3D" id="3.40.800.10">
    <property type="entry name" value="Ureohydrolase domain"/>
    <property type="match status" value="1"/>
</dbReference>
<evidence type="ECO:0000313" key="5">
    <source>
        <dbReference type="EMBL" id="TRM66128.1"/>
    </source>
</evidence>
<dbReference type="FunFam" id="3.40.800.10:FF:000014">
    <property type="entry name" value="Arginase family protein"/>
    <property type="match status" value="1"/>
</dbReference>
<evidence type="ECO:0000313" key="6">
    <source>
        <dbReference type="Proteomes" id="UP000320762"/>
    </source>
</evidence>
<dbReference type="GO" id="GO:0046872">
    <property type="term" value="F:metal ion binding"/>
    <property type="evidence" value="ECO:0007669"/>
    <property type="project" value="UniProtKB-KW"/>
</dbReference>
<evidence type="ECO:0000256" key="2">
    <source>
        <dbReference type="ARBA" id="ARBA00022723"/>
    </source>
</evidence>
<sequence>MPHVISLSRRRITLSSLLPAIKCTSRTLGPKLGGLKMLRTLPVFALLVVGARAHLGEQEHLRIELDELVKQGTPIGSDSVKSPRWLEKYGPQFDQTFSGPLSFSHLPYHTCLEQEALDYDIAVIGMPFDTAVTYRTGARFGPYAIRSGSRRQMGSRGYTMAWGMNPYESGLKIVDCGDIPVSPFDNALAIDQMEVAYNTLIGRPTTHLTGTQPLGKDGAEHPRIISLGGDHTIVLPILRSLYKTYGPITVIHFDAHLDTWPAYVGTTSPQSRVTHGTFFYLAQEEGLMSNHSIHAGIRCKMNGAEDLENDAAVGFKVVATDDLDDLGVPEVVKRIRDRVGDSPVYLSLDIDVIDPGLAPATGTPEAGGWTTREVKRILRGLAGLNFVGADVVEVAPAYDHAEITGIAAADIVHDFLSMMMEKTVPKGGYPYATPLHIVDEL</sequence>
<dbReference type="PANTHER" id="PTHR11358:SF26">
    <property type="entry name" value="GUANIDINO ACID HYDROLASE, MITOCHONDRIAL"/>
    <property type="match status" value="1"/>
</dbReference>
<accession>A0A550CMV9</accession>
<comment type="caution">
    <text evidence="5">The sequence shown here is derived from an EMBL/GenBank/DDBJ whole genome shotgun (WGS) entry which is preliminary data.</text>
</comment>